<protein>
    <submittedName>
        <fullName evidence="1">Uncharacterized protein</fullName>
    </submittedName>
</protein>
<dbReference type="AlphaFoldDB" id="A0A0E9XLY7"/>
<proteinExistence type="predicted"/>
<dbReference type="EMBL" id="GBXM01004850">
    <property type="protein sequence ID" value="JAI03728.1"/>
    <property type="molecule type" value="Transcribed_RNA"/>
</dbReference>
<organism evidence="1">
    <name type="scientific">Anguilla anguilla</name>
    <name type="common">European freshwater eel</name>
    <name type="synonym">Muraena anguilla</name>
    <dbReference type="NCBI Taxonomy" id="7936"/>
    <lineage>
        <taxon>Eukaryota</taxon>
        <taxon>Metazoa</taxon>
        <taxon>Chordata</taxon>
        <taxon>Craniata</taxon>
        <taxon>Vertebrata</taxon>
        <taxon>Euteleostomi</taxon>
        <taxon>Actinopterygii</taxon>
        <taxon>Neopterygii</taxon>
        <taxon>Teleostei</taxon>
        <taxon>Anguilliformes</taxon>
        <taxon>Anguillidae</taxon>
        <taxon>Anguilla</taxon>
    </lineage>
</organism>
<sequence length="40" mass="4800">MYFFSPRFAFSLKHGCFQSELCFNMKVLSTNIENLICLRY</sequence>
<evidence type="ECO:0000313" key="1">
    <source>
        <dbReference type="EMBL" id="JAI03728.1"/>
    </source>
</evidence>
<reference evidence="1" key="1">
    <citation type="submission" date="2014-11" db="EMBL/GenBank/DDBJ databases">
        <authorList>
            <person name="Amaro Gonzalez C."/>
        </authorList>
    </citation>
    <scope>NUCLEOTIDE SEQUENCE</scope>
</reference>
<accession>A0A0E9XLY7</accession>
<reference evidence="1" key="2">
    <citation type="journal article" date="2015" name="Fish Shellfish Immunol.">
        <title>Early steps in the European eel (Anguilla anguilla)-Vibrio vulnificus interaction in the gills: Role of the RtxA13 toxin.</title>
        <authorList>
            <person name="Callol A."/>
            <person name="Pajuelo D."/>
            <person name="Ebbesson L."/>
            <person name="Teles M."/>
            <person name="MacKenzie S."/>
            <person name="Amaro C."/>
        </authorList>
    </citation>
    <scope>NUCLEOTIDE SEQUENCE</scope>
</reference>
<name>A0A0E9XLY7_ANGAN</name>